<dbReference type="AlphaFoldDB" id="A0A0E9QT68"/>
<organism evidence="1">
    <name type="scientific">Anguilla anguilla</name>
    <name type="common">European freshwater eel</name>
    <name type="synonym">Muraena anguilla</name>
    <dbReference type="NCBI Taxonomy" id="7936"/>
    <lineage>
        <taxon>Eukaryota</taxon>
        <taxon>Metazoa</taxon>
        <taxon>Chordata</taxon>
        <taxon>Craniata</taxon>
        <taxon>Vertebrata</taxon>
        <taxon>Euteleostomi</taxon>
        <taxon>Actinopterygii</taxon>
        <taxon>Neopterygii</taxon>
        <taxon>Teleostei</taxon>
        <taxon>Anguilliformes</taxon>
        <taxon>Anguillidae</taxon>
        <taxon>Anguilla</taxon>
    </lineage>
</organism>
<dbReference type="EMBL" id="GBXM01088935">
    <property type="protein sequence ID" value="JAH19642.1"/>
    <property type="molecule type" value="Transcribed_RNA"/>
</dbReference>
<reference evidence="1" key="1">
    <citation type="submission" date="2014-11" db="EMBL/GenBank/DDBJ databases">
        <authorList>
            <person name="Amaro Gonzalez C."/>
        </authorList>
    </citation>
    <scope>NUCLEOTIDE SEQUENCE</scope>
</reference>
<evidence type="ECO:0000313" key="1">
    <source>
        <dbReference type="EMBL" id="JAH19642.1"/>
    </source>
</evidence>
<proteinExistence type="predicted"/>
<name>A0A0E9QT68_ANGAN</name>
<protein>
    <submittedName>
        <fullName evidence="1">Uncharacterized protein</fullName>
    </submittedName>
</protein>
<accession>A0A0E9QT68</accession>
<reference evidence="1" key="2">
    <citation type="journal article" date="2015" name="Fish Shellfish Immunol.">
        <title>Early steps in the European eel (Anguilla anguilla)-Vibrio vulnificus interaction in the gills: Role of the RtxA13 toxin.</title>
        <authorList>
            <person name="Callol A."/>
            <person name="Pajuelo D."/>
            <person name="Ebbesson L."/>
            <person name="Teles M."/>
            <person name="MacKenzie S."/>
            <person name="Amaro C."/>
        </authorList>
    </citation>
    <scope>NUCLEOTIDE SEQUENCE</scope>
</reference>
<sequence>MEARQLCILKIPCLLLMTTYLRLMLRTCYLRIIFLMVCVEARQALPGGVFVTTDLRPGHAYLNRALKINL</sequence>